<gene>
    <name evidence="1" type="ORF">SAMN05421881_103312</name>
</gene>
<proteinExistence type="predicted"/>
<evidence type="ECO:0000313" key="1">
    <source>
        <dbReference type="EMBL" id="SDY39368.1"/>
    </source>
</evidence>
<dbReference type="STRING" id="44576.SAMN05421881_103312"/>
<keyword evidence="2" id="KW-1185">Reference proteome</keyword>
<sequence length="164" mass="18125">MISGRFVRSRSVSDSFLAQQNQFRHGVHCGPNDRILAKFTGDPLGCRQFETQREKACFRRPYATEVDTLAWIDKAAVLGQSFLQALVGQLVLGRGQDLAAWVAGRDVQCIPTTPLPQECGKRGAMLADQQDDAAAGFDPDVVMRDRIVKNQFGRQVGLLYTAIL</sequence>
<evidence type="ECO:0000313" key="2">
    <source>
        <dbReference type="Proteomes" id="UP000198640"/>
    </source>
</evidence>
<name>A0A1H3JIX7_9PROT</name>
<protein>
    <submittedName>
        <fullName evidence="1">Uncharacterized protein</fullName>
    </submittedName>
</protein>
<dbReference type="AlphaFoldDB" id="A0A1H3JIX7"/>
<accession>A0A1H3JIX7</accession>
<reference evidence="1 2" key="1">
    <citation type="submission" date="2016-10" db="EMBL/GenBank/DDBJ databases">
        <authorList>
            <person name="de Groot N.N."/>
        </authorList>
    </citation>
    <scope>NUCLEOTIDE SEQUENCE [LARGE SCALE GENOMIC DNA]</scope>
    <source>
        <strain evidence="1 2">Nm1</strain>
    </source>
</reference>
<organism evidence="1 2">
    <name type="scientific">Nitrosomonas halophila</name>
    <dbReference type="NCBI Taxonomy" id="44576"/>
    <lineage>
        <taxon>Bacteria</taxon>
        <taxon>Pseudomonadati</taxon>
        <taxon>Pseudomonadota</taxon>
        <taxon>Betaproteobacteria</taxon>
        <taxon>Nitrosomonadales</taxon>
        <taxon>Nitrosomonadaceae</taxon>
        <taxon>Nitrosomonas</taxon>
    </lineage>
</organism>
<dbReference type="EMBL" id="FNOY01000033">
    <property type="protein sequence ID" value="SDY39368.1"/>
    <property type="molecule type" value="Genomic_DNA"/>
</dbReference>
<dbReference type="Proteomes" id="UP000198640">
    <property type="component" value="Unassembled WGS sequence"/>
</dbReference>